<dbReference type="GO" id="GO:0005737">
    <property type="term" value="C:cytoplasm"/>
    <property type="evidence" value="ECO:0007669"/>
    <property type="project" value="TreeGrafter"/>
</dbReference>
<dbReference type="InterPro" id="IPR014752">
    <property type="entry name" value="Arrestin-like_C"/>
</dbReference>
<accession>A0A061ANJ8</accession>
<dbReference type="SUPFAM" id="SSF81296">
    <property type="entry name" value="E set domains"/>
    <property type="match status" value="1"/>
</dbReference>
<evidence type="ECO:0000313" key="2">
    <source>
        <dbReference type="EMBL" id="CDR39182.1"/>
    </source>
</evidence>
<dbReference type="VEuPathDB" id="FungiDB:BON22_4595"/>
<dbReference type="GO" id="GO:0015031">
    <property type="term" value="P:protein transport"/>
    <property type="evidence" value="ECO:0007669"/>
    <property type="project" value="TreeGrafter"/>
</dbReference>
<dbReference type="CDD" id="cd22952">
    <property type="entry name" value="ART10-like"/>
    <property type="match status" value="1"/>
</dbReference>
<dbReference type="Pfam" id="PF00339">
    <property type="entry name" value="Arrestin_N"/>
    <property type="match status" value="1"/>
</dbReference>
<protein>
    <submittedName>
        <fullName evidence="3">Arrestin-related trafficking adapter 10</fullName>
    </submittedName>
    <submittedName>
        <fullName evidence="2">CYFA0S03e00562g1_1</fullName>
    </submittedName>
</protein>
<feature type="domain" description="Arrestin-like N-terminal" evidence="1">
    <location>
        <begin position="4"/>
        <end position="108"/>
    </location>
</feature>
<evidence type="ECO:0000313" key="4">
    <source>
        <dbReference type="Proteomes" id="UP000189513"/>
    </source>
</evidence>
<dbReference type="AlphaFoldDB" id="A0A061ANJ8"/>
<evidence type="ECO:0000313" key="3">
    <source>
        <dbReference type="EMBL" id="ONH65718.1"/>
    </source>
</evidence>
<dbReference type="Proteomes" id="UP000189513">
    <property type="component" value="Unassembled WGS sequence"/>
</dbReference>
<dbReference type="PANTHER" id="PTHR11188:SF17">
    <property type="entry name" value="FI21816P1"/>
    <property type="match status" value="1"/>
</dbReference>
<evidence type="ECO:0000259" key="1">
    <source>
        <dbReference type="Pfam" id="PF00339"/>
    </source>
</evidence>
<organism evidence="2">
    <name type="scientific">Cyberlindnera fabianii</name>
    <name type="common">Yeast</name>
    <name type="synonym">Hansenula fabianii</name>
    <dbReference type="NCBI Taxonomy" id="36022"/>
    <lineage>
        <taxon>Eukaryota</taxon>
        <taxon>Fungi</taxon>
        <taxon>Dikarya</taxon>
        <taxon>Ascomycota</taxon>
        <taxon>Saccharomycotina</taxon>
        <taxon>Saccharomycetes</taxon>
        <taxon>Phaffomycetales</taxon>
        <taxon>Phaffomycetaceae</taxon>
        <taxon>Cyberlindnera</taxon>
    </lineage>
</organism>
<reference evidence="4" key="2">
    <citation type="journal article" date="2017" name="Genome Announc.">
        <title>Genome sequences of Cyberlindnera fabianii 65, Pichia kudriavzevii 129, and Saccharomyces cerevisiae 131 isolated from fermented masau fruits in Zimbabwe.</title>
        <authorList>
            <person name="van Rijswijck I.M.H."/>
            <person name="Derks M.F.L."/>
            <person name="Abee T."/>
            <person name="de Ridder D."/>
            <person name="Smid E.J."/>
        </authorList>
    </citation>
    <scope>NUCLEOTIDE SEQUENCE [LARGE SCALE GENOMIC DNA]</scope>
    <source>
        <strain evidence="4">65</strain>
    </source>
</reference>
<dbReference type="PANTHER" id="PTHR11188">
    <property type="entry name" value="ARRESTIN DOMAIN CONTAINING PROTEIN"/>
    <property type="match status" value="1"/>
</dbReference>
<dbReference type="InterPro" id="IPR011021">
    <property type="entry name" value="Arrestin-like_N"/>
</dbReference>
<dbReference type="EMBL" id="MPUK01000010">
    <property type="protein sequence ID" value="ONH65718.1"/>
    <property type="molecule type" value="Genomic_DNA"/>
</dbReference>
<dbReference type="STRING" id="36022.A0A061ANJ8"/>
<reference evidence="2" key="1">
    <citation type="journal article" date="2014" name="Genome Announc.">
        <title>Genome sequence of the yeast Cyberlindnera fabianii (Hansenula fabianii).</title>
        <authorList>
            <person name="Freel K.C."/>
            <person name="Sarilar V."/>
            <person name="Neuveglise C."/>
            <person name="Devillers H."/>
            <person name="Friedrich A."/>
            <person name="Schacherer J."/>
        </authorList>
    </citation>
    <scope>NUCLEOTIDE SEQUENCE</scope>
    <source>
        <strain evidence="2">YJS4271</strain>
    </source>
</reference>
<dbReference type="OrthoDB" id="3978010at2759"/>
<keyword evidence="4" id="KW-1185">Reference proteome</keyword>
<proteinExistence type="predicted"/>
<name>A0A061ANJ8_CYBFA</name>
<dbReference type="OMA" id="RRCETRH"/>
<dbReference type="InterPro" id="IPR014756">
    <property type="entry name" value="Ig_E-set"/>
</dbReference>
<dbReference type="EMBL" id="LK052888">
    <property type="protein sequence ID" value="CDR39182.1"/>
    <property type="molecule type" value="Genomic_DNA"/>
</dbReference>
<sequence>MSANINLDLHPWKVFHAGDNIHGTVKIDILSSLSVTNVQVKLIGLASTRYTQQLGQSTVVHEEDHDLVYDVCTIFPPYAMDGAMTSKSYTLPEGKTLESQFRFKLPFTAHCGDTNSRLSSHFNTSSREQDFAVTMKHNKEGKPEKHAQNSILPPTFIKRTQLNSNKAEVSYFIKVTMRRSSKFTTNIRKTFPLRLSIPPPDPFPHEDRVMVVSDMLKVSKRADGSPVNPVKLLFKSSSEKFDIHFRLAFFRSRFVFPGQRIKPYVLVLSDTSPYTFQSDGNEKKESVTNSNGMGVLYIKKYSLKLDTRTIFYTDGIKEKSKSSVELAADSKPQKFDLADMVLIEEVPLSWMLGTYSMKYGLDISGLFEDVVLPDLVPTFQTCTIDHNHWMELVIKIGSSADVWASSVKVKLPHSCVVVGRAPQTEPDEVLPSYNESKNN</sequence>
<dbReference type="Gene3D" id="2.60.40.640">
    <property type="match status" value="1"/>
</dbReference>
<dbReference type="InterPro" id="IPR050357">
    <property type="entry name" value="Arrestin_domain-protein"/>
</dbReference>
<gene>
    <name evidence="3" type="ORF">BON22_4595</name>
    <name evidence="2" type="ORF">CYFA0S_03e00562g</name>
</gene>
<reference evidence="3" key="3">
    <citation type="submission" date="2017-01" db="EMBL/GenBank/DDBJ databases">
        <authorList>
            <person name="Mah S.A."/>
            <person name="Swanson W.J."/>
            <person name="Moy G.W."/>
            <person name="Vacquier V.D."/>
        </authorList>
    </citation>
    <scope>NUCLEOTIDE SEQUENCE [LARGE SCALE GENOMIC DNA]</scope>
    <source>
        <strain evidence="3">65</strain>
    </source>
</reference>